<dbReference type="PROSITE" id="PS00134">
    <property type="entry name" value="TRYPSIN_HIS"/>
    <property type="match status" value="1"/>
</dbReference>
<dbReference type="InterPro" id="IPR018114">
    <property type="entry name" value="TRYPSIN_HIS"/>
</dbReference>
<dbReference type="SUPFAM" id="SSF50494">
    <property type="entry name" value="Trypsin-like serine proteases"/>
    <property type="match status" value="2"/>
</dbReference>
<dbReference type="EMBL" id="CAJPEX010002613">
    <property type="protein sequence ID" value="CAG0921244.1"/>
    <property type="molecule type" value="Genomic_DNA"/>
</dbReference>
<dbReference type="PROSITE" id="PS50240">
    <property type="entry name" value="TRYPSIN_DOM"/>
    <property type="match status" value="1"/>
</dbReference>
<feature type="domain" description="Peptidase S1" evidence="5">
    <location>
        <begin position="503"/>
        <end position="846"/>
    </location>
</feature>
<dbReference type="InterPro" id="IPR051487">
    <property type="entry name" value="Ser/Thr_Proteases_Immune/Dev"/>
</dbReference>
<organism evidence="6">
    <name type="scientific">Notodromas monacha</name>
    <dbReference type="NCBI Taxonomy" id="399045"/>
    <lineage>
        <taxon>Eukaryota</taxon>
        <taxon>Metazoa</taxon>
        <taxon>Ecdysozoa</taxon>
        <taxon>Arthropoda</taxon>
        <taxon>Crustacea</taxon>
        <taxon>Oligostraca</taxon>
        <taxon>Ostracoda</taxon>
        <taxon>Podocopa</taxon>
        <taxon>Podocopida</taxon>
        <taxon>Cypridocopina</taxon>
        <taxon>Cypridoidea</taxon>
        <taxon>Cyprididae</taxon>
        <taxon>Notodromas</taxon>
    </lineage>
</organism>
<accession>A0A7R9GHX7</accession>
<reference evidence="6" key="1">
    <citation type="submission" date="2020-11" db="EMBL/GenBank/DDBJ databases">
        <authorList>
            <person name="Tran Van P."/>
        </authorList>
    </citation>
    <scope>NUCLEOTIDE SEQUENCE</scope>
</reference>
<dbReference type="PANTHER" id="PTHR24256">
    <property type="entry name" value="TRYPTASE-RELATED"/>
    <property type="match status" value="1"/>
</dbReference>
<dbReference type="GO" id="GO:0006508">
    <property type="term" value="P:proteolysis"/>
    <property type="evidence" value="ECO:0007669"/>
    <property type="project" value="InterPro"/>
</dbReference>
<dbReference type="InterPro" id="IPR009003">
    <property type="entry name" value="Peptidase_S1_PA"/>
</dbReference>
<dbReference type="Gene3D" id="2.40.10.10">
    <property type="entry name" value="Trypsin-like serine proteases"/>
    <property type="match status" value="3"/>
</dbReference>
<dbReference type="EMBL" id="OA884650">
    <property type="protein sequence ID" value="CAD7281092.1"/>
    <property type="molecule type" value="Genomic_DNA"/>
</dbReference>
<comment type="similarity">
    <text evidence="2">Belongs to the peptidase S1 family. CLIP subfamily.</text>
</comment>
<dbReference type="OrthoDB" id="9028152at2759"/>
<dbReference type="SMART" id="SM00020">
    <property type="entry name" value="Tryp_SPc"/>
    <property type="match status" value="1"/>
</dbReference>
<keyword evidence="1" id="KW-1015">Disulfide bond</keyword>
<dbReference type="InterPro" id="IPR043504">
    <property type="entry name" value="Peptidase_S1_PA_chymotrypsin"/>
</dbReference>
<dbReference type="InterPro" id="IPR001254">
    <property type="entry name" value="Trypsin_dom"/>
</dbReference>
<evidence type="ECO:0000256" key="2">
    <source>
        <dbReference type="ARBA" id="ARBA00024195"/>
    </source>
</evidence>
<gene>
    <name evidence="6" type="ORF">NMOB1V02_LOCUS8745</name>
</gene>
<sequence>MTPSMIIVPLLVIAFVRTVDSHTRFKGIEKGHPPNRPPTDPVKRPIGQLTNCPTDTGQHSCVDEALALLCEKDLGKKDCEEGQTCCYTDHRSVRPPSSADCNLPLSCIPADVAESTCDALKPITETGCPDGQTIVEIIQPKLPQTSKNNPSVASQAGGSSADCNLPLSCIPADVAESTCDALKPITETGCPDGQFCCSPLSQIPVESVSQKPDSTQKIQNQQLSEGEIKVKLEVEECLKQYSKVNELQQLKKIENEGTNLFACPENSSLNPEEKCWIVEVFYKREKRKLGNGALIRPNVVSTSATTLGLLSNTEAFYVRVGINKSFSGVKNVIETNFDGGSSEPDRQLNLVFLELENEVDFAKTGACLVCAAAFDFLPDCLTDFKCRLYDQDKVSSLTDLSKDVFCYNNLPFELGSHQLCLPTSFSAAVCPRLPGSPILCEFADGISRLVGHWTMPTKICEESSAVVTLTTNSVARTLVAKLSPAKFEVTEEECGILPTSTRIFNGTLTNTDSWPWMITILYRPARSPTSKVNCGGALISTNWVLTAAHCFDESQDPARYRVASGNSERIPTSPQHNAFVQDRQTVSGQPPVSQFMVAHPPVVKRRLVQPPARAVLGLANPQPTKLRFGHPIVRAPEQSGYHSAHQILERISMILVTQLFGCPDNRVTRPRFGGLGIGEAKDCPGWRLDRPALDDQWVRDRQLTNWRMTQYQGRHLHYNVKSIVVHEDYNSRTGNYLNDIALAEPEEPFILGIEFRRTALICLPEQEDPRHPAILGRGDVAGWGDTETDSESKILKEAVLTAVNQRECVSLLSERGISQTRGIFCAQSDELAAWIQKKMDALSKGT</sequence>
<evidence type="ECO:0000256" key="3">
    <source>
        <dbReference type="SAM" id="MobiDB-lite"/>
    </source>
</evidence>
<dbReference type="AlphaFoldDB" id="A0A7R9GHX7"/>
<dbReference type="Proteomes" id="UP000678499">
    <property type="component" value="Unassembled WGS sequence"/>
</dbReference>
<protein>
    <recommendedName>
        <fullName evidence="5">Peptidase S1 domain-containing protein</fullName>
    </recommendedName>
</protein>
<keyword evidence="7" id="KW-1185">Reference proteome</keyword>
<name>A0A7R9GHX7_9CRUS</name>
<evidence type="ECO:0000256" key="4">
    <source>
        <dbReference type="SAM" id="SignalP"/>
    </source>
</evidence>
<proteinExistence type="inferred from homology"/>
<dbReference type="Pfam" id="PF00089">
    <property type="entry name" value="Trypsin"/>
    <property type="match status" value="2"/>
</dbReference>
<keyword evidence="4" id="KW-0732">Signal</keyword>
<dbReference type="GO" id="GO:0004252">
    <property type="term" value="F:serine-type endopeptidase activity"/>
    <property type="evidence" value="ECO:0007669"/>
    <property type="project" value="InterPro"/>
</dbReference>
<feature type="chain" id="PRO_5036210773" description="Peptidase S1 domain-containing protein" evidence="4">
    <location>
        <begin position="22"/>
        <end position="846"/>
    </location>
</feature>
<evidence type="ECO:0000256" key="1">
    <source>
        <dbReference type="ARBA" id="ARBA00023157"/>
    </source>
</evidence>
<evidence type="ECO:0000313" key="6">
    <source>
        <dbReference type="EMBL" id="CAD7281092.1"/>
    </source>
</evidence>
<evidence type="ECO:0000313" key="7">
    <source>
        <dbReference type="Proteomes" id="UP000678499"/>
    </source>
</evidence>
<evidence type="ECO:0000259" key="5">
    <source>
        <dbReference type="PROSITE" id="PS50240"/>
    </source>
</evidence>
<feature type="signal peptide" evidence="4">
    <location>
        <begin position="1"/>
        <end position="21"/>
    </location>
</feature>
<feature type="region of interest" description="Disordered" evidence="3">
    <location>
        <begin position="25"/>
        <end position="44"/>
    </location>
</feature>